<dbReference type="Pfam" id="PF20463">
    <property type="entry name" value="PDH_C"/>
    <property type="match status" value="1"/>
</dbReference>
<dbReference type="InterPro" id="IPR008927">
    <property type="entry name" value="6-PGluconate_DH-like_C_sf"/>
</dbReference>
<dbReference type="PANTHER" id="PTHR21363:SF0">
    <property type="entry name" value="PREPHENATE DEHYDROGENASE [NADP(+)]"/>
    <property type="match status" value="1"/>
</dbReference>
<feature type="domain" description="Prephenate/arogenate dehydrogenase" evidence="4">
    <location>
        <begin position="1"/>
        <end position="283"/>
    </location>
</feature>
<keyword evidence="6" id="KW-1185">Reference proteome</keyword>
<dbReference type="SUPFAM" id="SSF48179">
    <property type="entry name" value="6-phosphogluconate dehydrogenase C-terminal domain-like"/>
    <property type="match status" value="1"/>
</dbReference>
<dbReference type="PANTHER" id="PTHR21363">
    <property type="entry name" value="PREPHENATE DEHYDROGENASE"/>
    <property type="match status" value="1"/>
</dbReference>
<name>A0ABU8SET9_9LACO</name>
<dbReference type="InterPro" id="IPR046825">
    <property type="entry name" value="PDH_C"/>
</dbReference>
<dbReference type="EMBL" id="JAWMWG010000001">
    <property type="protein sequence ID" value="MEJ6347904.1"/>
    <property type="molecule type" value="Genomic_DNA"/>
</dbReference>
<dbReference type="InterPro" id="IPR046826">
    <property type="entry name" value="PDH_N"/>
</dbReference>
<evidence type="ECO:0000256" key="1">
    <source>
        <dbReference type="ARBA" id="ARBA00007964"/>
    </source>
</evidence>
<dbReference type="InterPro" id="IPR050812">
    <property type="entry name" value="Preph/Arog_dehydrog"/>
</dbReference>
<comment type="pathway">
    <text evidence="3">Amino-acid biosynthesis.</text>
</comment>
<evidence type="ECO:0000256" key="3">
    <source>
        <dbReference type="ARBA" id="ARBA00029440"/>
    </source>
</evidence>
<organism evidence="5 6">
    <name type="scientific">Holzapfeliella saturejae</name>
    <dbReference type="NCBI Taxonomy" id="3082953"/>
    <lineage>
        <taxon>Bacteria</taxon>
        <taxon>Bacillati</taxon>
        <taxon>Bacillota</taxon>
        <taxon>Bacilli</taxon>
        <taxon>Lactobacillales</taxon>
        <taxon>Lactobacillaceae</taxon>
        <taxon>Holzapfeliella</taxon>
    </lineage>
</organism>
<evidence type="ECO:0000313" key="5">
    <source>
        <dbReference type="EMBL" id="MEJ6347904.1"/>
    </source>
</evidence>
<reference evidence="5 6" key="1">
    <citation type="submission" date="2023-10" db="EMBL/GenBank/DDBJ databases">
        <title>Holzapfeliella saturejae sp. nov. isolated from Satureja montana flowers.</title>
        <authorList>
            <person name="Alcantara C."/>
            <person name="Zuniga M."/>
            <person name="Landete J.M."/>
            <person name="Monedero V."/>
        </authorList>
    </citation>
    <scope>NUCLEOTIDE SEQUENCE [LARGE SCALE GENOMIC DNA]</scope>
    <source>
        <strain evidence="5 6">He02</strain>
    </source>
</reference>
<evidence type="ECO:0000256" key="2">
    <source>
        <dbReference type="ARBA" id="ARBA00023002"/>
    </source>
</evidence>
<sequence length="283" mass="31094">METVFISGMGLIGSSIARIIRQKNKAIKLLAEDVKAQNTDYLLKEGIIDKVVAFEQGVKAANFVFLATPVSIIKQQLQQLGDLPLSSKIIVTDVGSTKLSIMAVAKTAVQKNKQLRFIGGHPMSGSHLTGSQNGHAELFKQAFYFLINQNGSGDDIKQLTSLLSESCSRFARLSAEEHDQLVGITSHLSHLLATTLVNTATKELKNQTRGLETAANGFKKTTEIAQADEVMWQAIFSENKAVIADQINHFQEELDQMKQAILSDDRATIINQIKQAKLMRQSL</sequence>
<comment type="caution">
    <text evidence="5">The sequence shown here is derived from an EMBL/GenBank/DDBJ whole genome shotgun (WGS) entry which is preliminary data.</text>
</comment>
<dbReference type="PROSITE" id="PS51176">
    <property type="entry name" value="PDH_ADH"/>
    <property type="match status" value="1"/>
</dbReference>
<dbReference type="RefSeq" id="WP_339968557.1">
    <property type="nucleotide sequence ID" value="NZ_JAWMWG010000001.1"/>
</dbReference>
<proteinExistence type="inferred from homology"/>
<gene>
    <name evidence="5" type="ORF">R4Y45_01500</name>
</gene>
<dbReference type="InterPro" id="IPR003099">
    <property type="entry name" value="Prephen_DH"/>
</dbReference>
<dbReference type="Gene3D" id="1.10.3660.10">
    <property type="entry name" value="6-phosphogluconate dehydrogenase C-terminal like domain"/>
    <property type="match status" value="1"/>
</dbReference>
<evidence type="ECO:0000259" key="4">
    <source>
        <dbReference type="PROSITE" id="PS51176"/>
    </source>
</evidence>
<evidence type="ECO:0000313" key="6">
    <source>
        <dbReference type="Proteomes" id="UP001377804"/>
    </source>
</evidence>
<dbReference type="Gene3D" id="3.40.50.720">
    <property type="entry name" value="NAD(P)-binding Rossmann-like Domain"/>
    <property type="match status" value="1"/>
</dbReference>
<dbReference type="Proteomes" id="UP001377804">
    <property type="component" value="Unassembled WGS sequence"/>
</dbReference>
<accession>A0ABU8SET9</accession>
<dbReference type="InterPro" id="IPR036291">
    <property type="entry name" value="NAD(P)-bd_dom_sf"/>
</dbReference>
<dbReference type="SUPFAM" id="SSF51735">
    <property type="entry name" value="NAD(P)-binding Rossmann-fold domains"/>
    <property type="match status" value="1"/>
</dbReference>
<keyword evidence="2" id="KW-0560">Oxidoreductase</keyword>
<protein>
    <submittedName>
        <fullName evidence="5">Prephenate dehydrogenase/arogenate dehydrogenase family protein</fullName>
    </submittedName>
</protein>
<comment type="similarity">
    <text evidence="1">Belongs to the prephenate/arogenate dehydrogenase family.</text>
</comment>
<dbReference type="Pfam" id="PF02153">
    <property type="entry name" value="PDH_N"/>
    <property type="match status" value="1"/>
</dbReference>